<organism evidence="1">
    <name type="scientific">Picea glauca</name>
    <name type="common">White spruce</name>
    <name type="synonym">Pinus glauca</name>
    <dbReference type="NCBI Taxonomy" id="3330"/>
    <lineage>
        <taxon>Eukaryota</taxon>
        <taxon>Viridiplantae</taxon>
        <taxon>Streptophyta</taxon>
        <taxon>Embryophyta</taxon>
        <taxon>Tracheophyta</taxon>
        <taxon>Spermatophyta</taxon>
        <taxon>Pinopsida</taxon>
        <taxon>Pinidae</taxon>
        <taxon>Conifers I</taxon>
        <taxon>Pinales</taxon>
        <taxon>Pinaceae</taxon>
        <taxon>Picea</taxon>
    </lineage>
</organism>
<comment type="caution">
    <text evidence="1">The sequence shown here is derived from an EMBL/GenBank/DDBJ whole genome shotgun (WGS) entry which is preliminary data.</text>
</comment>
<proteinExistence type="predicted"/>
<dbReference type="AlphaFoldDB" id="A0A101LZD0"/>
<name>A0A101LZD0_PICGL</name>
<dbReference type="EMBL" id="LKAM01000006">
    <property type="protein sequence ID" value="KUM48047.1"/>
    <property type="molecule type" value="Genomic_DNA"/>
</dbReference>
<keyword evidence="1" id="KW-0496">Mitochondrion</keyword>
<reference evidence="1" key="1">
    <citation type="journal article" date="2015" name="Genome Biol. Evol.">
        <title>Organellar Genomes of White Spruce (Picea glauca): Assembly and Annotation.</title>
        <authorList>
            <person name="Jackman S.D."/>
            <person name="Warren R.L."/>
            <person name="Gibb E.A."/>
            <person name="Vandervalk B.P."/>
            <person name="Mohamadi H."/>
            <person name="Chu J."/>
            <person name="Raymond A."/>
            <person name="Pleasance S."/>
            <person name="Coope R."/>
            <person name="Wildung M.R."/>
            <person name="Ritland C.E."/>
            <person name="Bousquet J."/>
            <person name="Jones S.J."/>
            <person name="Bohlmann J."/>
            <person name="Birol I."/>
        </authorList>
    </citation>
    <scope>NUCLEOTIDE SEQUENCE [LARGE SCALE GENOMIC DNA]</scope>
    <source>
        <tissue evidence="1">Flushing bud</tissue>
    </source>
</reference>
<sequence>MPTKTTLPDIVLFCRKTITYLILCTMSYVDRLHMILTDTEH</sequence>
<geneLocation type="mitochondrion" evidence="1"/>
<gene>
    <name evidence="1" type="ORF">ABT39_MTgene5043</name>
</gene>
<accession>A0A101LZD0</accession>
<evidence type="ECO:0000313" key="1">
    <source>
        <dbReference type="EMBL" id="KUM48047.1"/>
    </source>
</evidence>
<protein>
    <submittedName>
        <fullName evidence="1">Uncharacterized protein</fullName>
    </submittedName>
</protein>